<dbReference type="STRING" id="1314782.A0A165WBB5"/>
<feature type="transmembrane region" description="Helical" evidence="2">
    <location>
        <begin position="192"/>
        <end position="214"/>
    </location>
</feature>
<feature type="compositionally biased region" description="Low complexity" evidence="1">
    <location>
        <begin position="300"/>
        <end position="319"/>
    </location>
</feature>
<name>A0A165WBB5_9AGAM</name>
<feature type="region of interest" description="Disordered" evidence="1">
    <location>
        <begin position="270"/>
        <end position="319"/>
    </location>
</feature>
<keyword evidence="2" id="KW-1133">Transmembrane helix</keyword>
<dbReference type="AlphaFoldDB" id="A0A165WBB5"/>
<dbReference type="OrthoDB" id="2756128at2759"/>
<feature type="region of interest" description="Disordered" evidence="1">
    <location>
        <begin position="1"/>
        <end position="36"/>
    </location>
</feature>
<feature type="compositionally biased region" description="Basic and acidic residues" evidence="1">
    <location>
        <begin position="281"/>
        <end position="299"/>
    </location>
</feature>
<evidence type="ECO:0000256" key="1">
    <source>
        <dbReference type="SAM" id="MobiDB-lite"/>
    </source>
</evidence>
<dbReference type="InParanoid" id="A0A165WBB5"/>
<keyword evidence="2" id="KW-0472">Membrane</keyword>
<sequence length="612" mass="67066">MPGGSSSAHIADQGRSVPSRRRARRSTQPISSSIPPSSSLLALIATVASPSSVDARPLEAAPLTFLYPFIEEQSSRRHLRPTRTVSAPDPPFPTPTRHQFSRRGVSLADKYASGMDGRWRRLSEYTLYGSTIVRSVPTAMPADDVADSTLSTSSVVSTQAAATSTSVSYDDLYDSLPYGWQPSNDSPRPTTIIAVLSVLLACLIIIVIGLSAYWRRRRRLARTKDPEKKLRRRADGEDEPIEDENPSNAQQIRSQKTMWVKATARWKANARQSFRRRRGRRIAERHPDSLRSSRRDLRDSNSNASLSRSRSRSPSMTSSSNLAVTFYATTQSHTIQSASRSSLHQPHCQSAEQSTTPPLSPPFPPAYYRTSQMDLSRSDYVEPSHLNISHSPFICRDAESLPPFSGTDDEERSLPSSNKAAHVATDDKVVLARMAAMSSAPPETDQPGGMSSGPPPHVPPWYDEDFEVSNRPSYDSGSGQESHAPATVSCQASSSHLPPPPTKAQLAASLFYEYPLSFEEGFGESEPSAPPFEECVGMPSAPPFELEDHLPSAPPLEDDVDEISYSPAVVGNERNASASWLDEYEGVQPTEDEEPRPPSRVGIGVEPRLPES</sequence>
<feature type="compositionally biased region" description="Acidic residues" evidence="1">
    <location>
        <begin position="236"/>
        <end position="245"/>
    </location>
</feature>
<gene>
    <name evidence="3" type="ORF">NEOLEDRAFT_49386</name>
</gene>
<dbReference type="EMBL" id="KV425551">
    <property type="protein sequence ID" value="KZT30942.1"/>
    <property type="molecule type" value="Genomic_DNA"/>
</dbReference>
<reference evidence="3 4" key="1">
    <citation type="journal article" date="2016" name="Mol. Biol. Evol.">
        <title>Comparative Genomics of Early-Diverging Mushroom-Forming Fungi Provides Insights into the Origins of Lignocellulose Decay Capabilities.</title>
        <authorList>
            <person name="Nagy L.G."/>
            <person name="Riley R."/>
            <person name="Tritt A."/>
            <person name="Adam C."/>
            <person name="Daum C."/>
            <person name="Floudas D."/>
            <person name="Sun H."/>
            <person name="Yadav J.S."/>
            <person name="Pangilinan J."/>
            <person name="Larsson K.H."/>
            <person name="Matsuura K."/>
            <person name="Barry K."/>
            <person name="Labutti K."/>
            <person name="Kuo R."/>
            <person name="Ohm R.A."/>
            <person name="Bhattacharya S.S."/>
            <person name="Shirouzu T."/>
            <person name="Yoshinaga Y."/>
            <person name="Martin F.M."/>
            <person name="Grigoriev I.V."/>
            <person name="Hibbett D.S."/>
        </authorList>
    </citation>
    <scope>NUCLEOTIDE SEQUENCE [LARGE SCALE GENOMIC DNA]</scope>
    <source>
        <strain evidence="3 4">HHB14362 ss-1</strain>
    </source>
</reference>
<evidence type="ECO:0000313" key="4">
    <source>
        <dbReference type="Proteomes" id="UP000076761"/>
    </source>
</evidence>
<feature type="region of interest" description="Disordered" evidence="1">
    <location>
        <begin position="572"/>
        <end position="612"/>
    </location>
</feature>
<feature type="compositionally biased region" description="Polar residues" evidence="1">
    <location>
        <begin position="337"/>
        <end position="353"/>
    </location>
</feature>
<feature type="compositionally biased region" description="Polar residues" evidence="1">
    <location>
        <begin position="470"/>
        <end position="481"/>
    </location>
</feature>
<feature type="region of interest" description="Disordered" evidence="1">
    <location>
        <begin position="520"/>
        <end position="560"/>
    </location>
</feature>
<proteinExistence type="predicted"/>
<dbReference type="Proteomes" id="UP000076761">
    <property type="component" value="Unassembled WGS sequence"/>
</dbReference>
<evidence type="ECO:0000313" key="3">
    <source>
        <dbReference type="EMBL" id="KZT30942.1"/>
    </source>
</evidence>
<organism evidence="3 4">
    <name type="scientific">Neolentinus lepideus HHB14362 ss-1</name>
    <dbReference type="NCBI Taxonomy" id="1314782"/>
    <lineage>
        <taxon>Eukaryota</taxon>
        <taxon>Fungi</taxon>
        <taxon>Dikarya</taxon>
        <taxon>Basidiomycota</taxon>
        <taxon>Agaricomycotina</taxon>
        <taxon>Agaricomycetes</taxon>
        <taxon>Gloeophyllales</taxon>
        <taxon>Gloeophyllaceae</taxon>
        <taxon>Neolentinus</taxon>
    </lineage>
</organism>
<feature type="region of interest" description="Disordered" evidence="1">
    <location>
        <begin position="224"/>
        <end position="256"/>
    </location>
</feature>
<feature type="region of interest" description="Disordered" evidence="1">
    <location>
        <begin position="337"/>
        <end position="363"/>
    </location>
</feature>
<evidence type="ECO:0000256" key="2">
    <source>
        <dbReference type="SAM" id="Phobius"/>
    </source>
</evidence>
<accession>A0A165WBB5</accession>
<feature type="region of interest" description="Disordered" evidence="1">
    <location>
        <begin position="77"/>
        <end position="100"/>
    </location>
</feature>
<protein>
    <submittedName>
        <fullName evidence="3">Uncharacterized protein</fullName>
    </submittedName>
</protein>
<feature type="compositionally biased region" description="Acidic residues" evidence="1">
    <location>
        <begin position="582"/>
        <end position="594"/>
    </location>
</feature>
<feature type="compositionally biased region" description="Polar residues" evidence="1">
    <location>
        <begin position="246"/>
        <end position="256"/>
    </location>
</feature>
<keyword evidence="4" id="KW-1185">Reference proteome</keyword>
<feature type="region of interest" description="Disordered" evidence="1">
    <location>
        <begin position="437"/>
        <end position="503"/>
    </location>
</feature>
<feature type="region of interest" description="Disordered" evidence="1">
    <location>
        <begin position="399"/>
        <end position="425"/>
    </location>
</feature>
<keyword evidence="2" id="KW-0812">Transmembrane</keyword>